<comment type="caution">
    <text evidence="2">The sequence shown here is derived from an EMBL/GenBank/DDBJ whole genome shotgun (WGS) entry which is preliminary data.</text>
</comment>
<dbReference type="OrthoDB" id="1330101at2"/>
<evidence type="ECO:0000313" key="3">
    <source>
        <dbReference type="Proteomes" id="UP000295278"/>
    </source>
</evidence>
<organism evidence="2 3">
    <name type="scientific">Flavobacterium caseinilyticum</name>
    <dbReference type="NCBI Taxonomy" id="2541732"/>
    <lineage>
        <taxon>Bacteria</taxon>
        <taxon>Pseudomonadati</taxon>
        <taxon>Bacteroidota</taxon>
        <taxon>Flavobacteriia</taxon>
        <taxon>Flavobacteriales</taxon>
        <taxon>Flavobacteriaceae</taxon>
        <taxon>Flavobacterium</taxon>
    </lineage>
</organism>
<accession>A0A4R5B3H7</accession>
<evidence type="ECO:0000313" key="2">
    <source>
        <dbReference type="EMBL" id="TDD78776.1"/>
    </source>
</evidence>
<gene>
    <name evidence="2" type="ORF">E0F89_03860</name>
</gene>
<sequence length="259" mass="29681">MKKTKNIFWVLLILIMALFSCSTDNDNCVKLLRKVVETSEEGTSETTLYTYNGNEIVSIEGPQKRIDFTYSDGLITKTVTLNNKNQLLETIEYRYLESKLVEVESLGNYKINYIHNSDKTISYERFTIGSANQQVKEFHGTLYFENENLIKDNRILDNMAVGVTSNYNVSFDYDSNHNPLHNILGYKKLLDHMQAISLNNSLINTVIATTTSGDQVLSVANYYKSSYKYDSENYPTERVSETAIFGNGNKGYLKTQYLY</sequence>
<name>A0A4R5B3H7_9FLAO</name>
<evidence type="ECO:0008006" key="4">
    <source>
        <dbReference type="Google" id="ProtNLM"/>
    </source>
</evidence>
<dbReference type="PROSITE" id="PS51257">
    <property type="entry name" value="PROKAR_LIPOPROTEIN"/>
    <property type="match status" value="1"/>
</dbReference>
<feature type="signal peptide" evidence="1">
    <location>
        <begin position="1"/>
        <end position="22"/>
    </location>
</feature>
<keyword evidence="3" id="KW-1185">Reference proteome</keyword>
<keyword evidence="1" id="KW-0732">Signal</keyword>
<dbReference type="Proteomes" id="UP000295278">
    <property type="component" value="Unassembled WGS sequence"/>
</dbReference>
<protein>
    <recommendedName>
        <fullName evidence="4">DUF4595 domain-containing protein</fullName>
    </recommendedName>
</protein>
<reference evidence="2 3" key="1">
    <citation type="submission" date="2019-03" db="EMBL/GenBank/DDBJ databases">
        <title>Flavobacterium AT-3-2 sp. nov., isolated from arctic soil.</title>
        <authorList>
            <person name="Chaudhary D.K."/>
        </authorList>
    </citation>
    <scope>NUCLEOTIDE SEQUENCE [LARGE SCALE GENOMIC DNA]</scope>
    <source>
        <strain evidence="2 3">AT-3-2</strain>
    </source>
</reference>
<dbReference type="EMBL" id="SMFM01000001">
    <property type="protein sequence ID" value="TDD78776.1"/>
    <property type="molecule type" value="Genomic_DNA"/>
</dbReference>
<proteinExistence type="predicted"/>
<feature type="chain" id="PRO_5020266294" description="DUF4595 domain-containing protein" evidence="1">
    <location>
        <begin position="23"/>
        <end position="259"/>
    </location>
</feature>
<evidence type="ECO:0000256" key="1">
    <source>
        <dbReference type="SAM" id="SignalP"/>
    </source>
</evidence>
<dbReference type="RefSeq" id="WP_131908523.1">
    <property type="nucleotide sequence ID" value="NZ_SMFM01000001.1"/>
</dbReference>
<dbReference type="AlphaFoldDB" id="A0A4R5B3H7"/>